<gene>
    <name evidence="1" type="ORF">ACFQ14_16745</name>
</gene>
<name>A0ABW3FJV2_9HYPH</name>
<accession>A0ABW3FJV2</accession>
<comment type="caution">
    <text evidence="1">The sequence shown here is derived from an EMBL/GenBank/DDBJ whole genome shotgun (WGS) entry which is preliminary data.</text>
</comment>
<protein>
    <submittedName>
        <fullName evidence="1">DUF3572 domain-containing protein</fullName>
    </submittedName>
</protein>
<dbReference type="InterPro" id="IPR021955">
    <property type="entry name" value="DUF3572"/>
</dbReference>
<reference evidence="2" key="1">
    <citation type="journal article" date="2019" name="Int. J. Syst. Evol. Microbiol.">
        <title>The Global Catalogue of Microorganisms (GCM) 10K type strain sequencing project: providing services to taxonomists for standard genome sequencing and annotation.</title>
        <authorList>
            <consortium name="The Broad Institute Genomics Platform"/>
            <consortium name="The Broad Institute Genome Sequencing Center for Infectious Disease"/>
            <person name="Wu L."/>
            <person name="Ma J."/>
        </authorList>
    </citation>
    <scope>NUCLEOTIDE SEQUENCE [LARGE SCALE GENOMIC DNA]</scope>
    <source>
        <strain evidence="2">CCUG 60023</strain>
    </source>
</reference>
<organism evidence="1 2">
    <name type="scientific">Pseudahrensia aquimaris</name>
    <dbReference type="NCBI Taxonomy" id="744461"/>
    <lineage>
        <taxon>Bacteria</taxon>
        <taxon>Pseudomonadati</taxon>
        <taxon>Pseudomonadota</taxon>
        <taxon>Alphaproteobacteria</taxon>
        <taxon>Hyphomicrobiales</taxon>
        <taxon>Ahrensiaceae</taxon>
        <taxon>Pseudahrensia</taxon>
    </lineage>
</organism>
<proteinExistence type="predicted"/>
<evidence type="ECO:0000313" key="1">
    <source>
        <dbReference type="EMBL" id="MFD0918053.1"/>
    </source>
</evidence>
<dbReference type="Pfam" id="PF12096">
    <property type="entry name" value="DUF3572"/>
    <property type="match status" value="1"/>
</dbReference>
<dbReference type="EMBL" id="JBHTJV010000026">
    <property type="protein sequence ID" value="MFD0918053.1"/>
    <property type="molecule type" value="Genomic_DNA"/>
</dbReference>
<keyword evidence="2" id="KW-1185">Reference proteome</keyword>
<sequence>MTPLSKDHAETLAISGLVRLAGDDDLLMRFSSITGILPNDIREAASDPGFMVGVLDFYLSHEPDLLAWAEADGFNPEEAARARFALAPEDATGFE</sequence>
<dbReference type="RefSeq" id="WP_377213902.1">
    <property type="nucleotide sequence ID" value="NZ_JBHTJV010000026.1"/>
</dbReference>
<evidence type="ECO:0000313" key="2">
    <source>
        <dbReference type="Proteomes" id="UP001597101"/>
    </source>
</evidence>
<dbReference type="Proteomes" id="UP001597101">
    <property type="component" value="Unassembled WGS sequence"/>
</dbReference>